<reference evidence="3" key="1">
    <citation type="journal article" date="2019" name="Int. J. Syst. Evol. Microbiol.">
        <title>The Global Catalogue of Microorganisms (GCM) 10K type strain sequencing project: providing services to taxonomists for standard genome sequencing and annotation.</title>
        <authorList>
            <consortium name="The Broad Institute Genomics Platform"/>
            <consortium name="The Broad Institute Genome Sequencing Center for Infectious Disease"/>
            <person name="Wu L."/>
            <person name="Ma J."/>
        </authorList>
    </citation>
    <scope>NUCLEOTIDE SEQUENCE [LARGE SCALE GENOMIC DNA]</scope>
    <source>
        <strain evidence="3">JCM 17388</strain>
    </source>
</reference>
<dbReference type="InterPro" id="IPR005097">
    <property type="entry name" value="Sacchrp_dh_NADP-bd"/>
</dbReference>
<dbReference type="RefSeq" id="WP_344921727.1">
    <property type="nucleotide sequence ID" value="NZ_BAABAQ010000013.1"/>
</dbReference>
<gene>
    <name evidence="2" type="ORF">GCM10022252_62450</name>
</gene>
<dbReference type="Proteomes" id="UP001501251">
    <property type="component" value="Unassembled WGS sequence"/>
</dbReference>
<feature type="domain" description="Saccharopine dehydrogenase NADP binding" evidence="1">
    <location>
        <begin position="7"/>
        <end position="107"/>
    </location>
</feature>
<dbReference type="EMBL" id="BAABAQ010000013">
    <property type="protein sequence ID" value="GAA4203989.1"/>
    <property type="molecule type" value="Genomic_DNA"/>
</dbReference>
<sequence length="387" mass="39369">MSGTRVIGVLGASGAVGRAAVRELRDLGHGALRLGGRRTDALRAVAGQELAGGGDVVRADAADAASLAAFVRGCDVVLNCAGPTYRLRATVASAALAAGAHCVDVAGDDPAAEDLLADGDPAREGRTVILSAGALPGLSAILPRWLARQDLDGVLDGVSALTAHCGGLEPCSPTVAVDLMLSLTAGGANGAAYGEPLAAVRGGRRTSRALRAVEDAEIPGFPGRVAVQPFLSGESERLATLLGLERVDWFNVHPGPQVRALLNLLPGRLAAGADLGELATRLILAADLDLAGRTPYYVLGFQLTGTSAGRPARRRLTVRTASSYRLTAAVGALAVDAIVRASVPPGVHFACDVLDPGTVVDRLRGGGAVERFELSESAGEPVEEGVL</sequence>
<evidence type="ECO:0000259" key="1">
    <source>
        <dbReference type="Pfam" id="PF03435"/>
    </source>
</evidence>
<dbReference type="Gene3D" id="3.40.50.720">
    <property type="entry name" value="NAD(P)-binding Rossmann-like Domain"/>
    <property type="match status" value="1"/>
</dbReference>
<organism evidence="2 3">
    <name type="scientific">Streptosporangium oxazolinicum</name>
    <dbReference type="NCBI Taxonomy" id="909287"/>
    <lineage>
        <taxon>Bacteria</taxon>
        <taxon>Bacillati</taxon>
        <taxon>Actinomycetota</taxon>
        <taxon>Actinomycetes</taxon>
        <taxon>Streptosporangiales</taxon>
        <taxon>Streptosporangiaceae</taxon>
        <taxon>Streptosporangium</taxon>
    </lineage>
</organism>
<evidence type="ECO:0000313" key="2">
    <source>
        <dbReference type="EMBL" id="GAA4203989.1"/>
    </source>
</evidence>
<evidence type="ECO:0000313" key="3">
    <source>
        <dbReference type="Proteomes" id="UP001501251"/>
    </source>
</evidence>
<dbReference type="PANTHER" id="PTHR43781:SF1">
    <property type="entry name" value="SACCHAROPINE DEHYDROGENASE"/>
    <property type="match status" value="1"/>
</dbReference>
<accession>A0ABP8BD21</accession>
<comment type="caution">
    <text evidence="2">The sequence shown here is derived from an EMBL/GenBank/DDBJ whole genome shotgun (WGS) entry which is preliminary data.</text>
</comment>
<dbReference type="PANTHER" id="PTHR43781">
    <property type="entry name" value="SACCHAROPINE DEHYDROGENASE"/>
    <property type="match status" value="1"/>
</dbReference>
<keyword evidence="3" id="KW-1185">Reference proteome</keyword>
<name>A0ABP8BD21_9ACTN</name>
<protein>
    <submittedName>
        <fullName evidence="2">Saccharopine dehydrogenase NADP-binding domain-containing protein</fullName>
    </submittedName>
</protein>
<dbReference type="Pfam" id="PF03435">
    <property type="entry name" value="Sacchrp_dh_NADP"/>
    <property type="match status" value="1"/>
</dbReference>
<dbReference type="InterPro" id="IPR036291">
    <property type="entry name" value="NAD(P)-bd_dom_sf"/>
</dbReference>
<dbReference type="SUPFAM" id="SSF51735">
    <property type="entry name" value="NAD(P)-binding Rossmann-fold domains"/>
    <property type="match status" value="1"/>
</dbReference>
<proteinExistence type="predicted"/>